<dbReference type="RefSeq" id="WP_254098906.1">
    <property type="nucleotide sequence ID" value="NZ_JANATA010000003.1"/>
</dbReference>
<dbReference type="GO" id="GO:0009435">
    <property type="term" value="P:NAD+ biosynthetic process"/>
    <property type="evidence" value="ECO:0007669"/>
    <property type="project" value="InterPro"/>
</dbReference>
<dbReference type="Pfam" id="PF01729">
    <property type="entry name" value="QRPTase_C"/>
    <property type="match status" value="1"/>
</dbReference>
<dbReference type="InterPro" id="IPR027277">
    <property type="entry name" value="NadC/ModD"/>
</dbReference>
<evidence type="ECO:0000256" key="1">
    <source>
        <dbReference type="ARBA" id="ARBA00003237"/>
    </source>
</evidence>
<keyword evidence="13" id="KW-1185">Reference proteome</keyword>
<comment type="similarity">
    <text evidence="3 9">Belongs to the NadC/ModD family.</text>
</comment>
<keyword evidence="5" id="KW-0662">Pyridine nucleotide biosynthesis</keyword>
<dbReference type="AlphaFoldDB" id="A0AA42BKN8"/>
<dbReference type="SUPFAM" id="SSF51690">
    <property type="entry name" value="Nicotinate/Quinolinate PRTase C-terminal domain-like"/>
    <property type="match status" value="1"/>
</dbReference>
<dbReference type="EC" id="2.4.2.19" evidence="4"/>
<dbReference type="Gene3D" id="3.20.20.70">
    <property type="entry name" value="Aldolase class I"/>
    <property type="match status" value="1"/>
</dbReference>
<name>A0AA42BKN8_9ALTE</name>
<keyword evidence="6 9" id="KW-0328">Glycosyltransferase</keyword>
<dbReference type="PANTHER" id="PTHR32179:SF3">
    <property type="entry name" value="NICOTINATE-NUCLEOTIDE PYROPHOSPHORYLASE [CARBOXYLATING]"/>
    <property type="match status" value="1"/>
</dbReference>
<dbReference type="FunFam" id="3.20.20.70:FF:000030">
    <property type="entry name" value="Nicotinate-nucleotide pyrophosphorylase, carboxylating"/>
    <property type="match status" value="1"/>
</dbReference>
<dbReference type="InterPro" id="IPR013785">
    <property type="entry name" value="Aldolase_TIM"/>
</dbReference>
<dbReference type="PANTHER" id="PTHR32179">
    <property type="entry name" value="NICOTINATE-NUCLEOTIDE PYROPHOSPHORYLASE [CARBOXYLATING]"/>
    <property type="match status" value="1"/>
</dbReference>
<organism evidence="12 13">
    <name type="scientific">Opacimonas viscosa</name>
    <dbReference type="NCBI Taxonomy" id="2961944"/>
    <lineage>
        <taxon>Bacteria</taxon>
        <taxon>Pseudomonadati</taxon>
        <taxon>Pseudomonadota</taxon>
        <taxon>Gammaproteobacteria</taxon>
        <taxon>Alteromonadales</taxon>
        <taxon>Alteromonadaceae</taxon>
        <taxon>Opacimonas</taxon>
    </lineage>
</organism>
<dbReference type="NCBIfam" id="TIGR00078">
    <property type="entry name" value="nadC"/>
    <property type="match status" value="1"/>
</dbReference>
<gene>
    <name evidence="12" type="primary">nadC</name>
    <name evidence="12" type="ORF">NLF92_03390</name>
</gene>
<comment type="pathway">
    <text evidence="2">Cofactor biosynthesis; NAD(+) biosynthesis; nicotinate D-ribonucleotide from quinolinate: step 1/1.</text>
</comment>
<sequence length="283" mass="30362">MVQENVRAALLEDLGLVSAEKPIAELIQRDLTAQLIPADKVDSAQVVCRDAATISGAAWVNEAFLACDPNLVLEWFVQDGEQVAANTVLFTVTGNAQAILTAERVALNFLQTMSATATETCKYVQLLAGSSTRLLDTRKTLPNMRYAQKYAVQCGGGTNHRIGLADAFLIKENHIMACGGIAAAISTAKRIVPDKLVEVEVENMAELASAVSAGADIIMLDNFTTKQVLQAVEFTGQRAKLEVSGNITDTRITELKTTGVDFISTGAITKNIHAIDLSLRIIK</sequence>
<evidence type="ECO:0000256" key="6">
    <source>
        <dbReference type="ARBA" id="ARBA00022676"/>
    </source>
</evidence>
<accession>A0AA42BKN8</accession>
<dbReference type="InterPro" id="IPR022412">
    <property type="entry name" value="Quinolinate_PRibosylTrfase_N"/>
</dbReference>
<evidence type="ECO:0000256" key="5">
    <source>
        <dbReference type="ARBA" id="ARBA00022642"/>
    </source>
</evidence>
<dbReference type="Gene3D" id="3.90.1170.20">
    <property type="entry name" value="Quinolinate phosphoribosyl transferase, N-terminal domain"/>
    <property type="match status" value="1"/>
</dbReference>
<evidence type="ECO:0000313" key="13">
    <source>
        <dbReference type="Proteomes" id="UP001165413"/>
    </source>
</evidence>
<protein>
    <recommendedName>
        <fullName evidence="4">nicotinate-nucleotide diphosphorylase (carboxylating)</fullName>
        <ecNumber evidence="4">2.4.2.19</ecNumber>
    </recommendedName>
    <alternativeName>
        <fullName evidence="8">Quinolinate phosphoribosyltransferase [decarboxylating]</fullName>
    </alternativeName>
</protein>
<dbReference type="InterPro" id="IPR004393">
    <property type="entry name" value="NadC"/>
</dbReference>
<dbReference type="Pfam" id="PF02749">
    <property type="entry name" value="QRPTase_N"/>
    <property type="match status" value="1"/>
</dbReference>
<comment type="function">
    <text evidence="1">Involved in the catabolism of quinolinic acid (QA).</text>
</comment>
<evidence type="ECO:0000259" key="11">
    <source>
        <dbReference type="Pfam" id="PF02749"/>
    </source>
</evidence>
<dbReference type="InterPro" id="IPR002638">
    <property type="entry name" value="Quinolinate_PRibosylTrfase_C"/>
</dbReference>
<evidence type="ECO:0000256" key="3">
    <source>
        <dbReference type="ARBA" id="ARBA00009400"/>
    </source>
</evidence>
<evidence type="ECO:0000313" key="12">
    <source>
        <dbReference type="EMBL" id="MCP3427988.1"/>
    </source>
</evidence>
<dbReference type="EMBL" id="JANATA010000003">
    <property type="protein sequence ID" value="MCP3427988.1"/>
    <property type="molecule type" value="Genomic_DNA"/>
</dbReference>
<dbReference type="Proteomes" id="UP001165413">
    <property type="component" value="Unassembled WGS sequence"/>
</dbReference>
<dbReference type="InterPro" id="IPR036068">
    <property type="entry name" value="Nicotinate_pribotase-like_C"/>
</dbReference>
<dbReference type="PIRSF" id="PIRSF006250">
    <property type="entry name" value="NadC_ModD"/>
    <property type="match status" value="1"/>
</dbReference>
<evidence type="ECO:0000256" key="2">
    <source>
        <dbReference type="ARBA" id="ARBA00004893"/>
    </source>
</evidence>
<evidence type="ECO:0000259" key="10">
    <source>
        <dbReference type="Pfam" id="PF01729"/>
    </source>
</evidence>
<evidence type="ECO:0000256" key="9">
    <source>
        <dbReference type="PIRNR" id="PIRNR006250"/>
    </source>
</evidence>
<evidence type="ECO:0000256" key="8">
    <source>
        <dbReference type="ARBA" id="ARBA00033102"/>
    </source>
</evidence>
<dbReference type="GO" id="GO:0004514">
    <property type="term" value="F:nicotinate-nucleotide diphosphorylase (carboxylating) activity"/>
    <property type="evidence" value="ECO:0007669"/>
    <property type="project" value="UniProtKB-EC"/>
</dbReference>
<feature type="domain" description="Quinolinate phosphoribosyl transferase C-terminal" evidence="10">
    <location>
        <begin position="117"/>
        <end position="280"/>
    </location>
</feature>
<dbReference type="SUPFAM" id="SSF54675">
    <property type="entry name" value="Nicotinate/Quinolinate PRTase N-terminal domain-like"/>
    <property type="match status" value="1"/>
</dbReference>
<dbReference type="InterPro" id="IPR037128">
    <property type="entry name" value="Quinolinate_PRibosylTase_N_sf"/>
</dbReference>
<dbReference type="GO" id="GO:0005737">
    <property type="term" value="C:cytoplasm"/>
    <property type="evidence" value="ECO:0007669"/>
    <property type="project" value="TreeGrafter"/>
</dbReference>
<comment type="caution">
    <text evidence="12">The sequence shown here is derived from an EMBL/GenBank/DDBJ whole genome shotgun (WGS) entry which is preliminary data.</text>
</comment>
<proteinExistence type="inferred from homology"/>
<dbReference type="GO" id="GO:0034213">
    <property type="term" value="P:quinolinate catabolic process"/>
    <property type="evidence" value="ECO:0007669"/>
    <property type="project" value="TreeGrafter"/>
</dbReference>
<evidence type="ECO:0000256" key="7">
    <source>
        <dbReference type="ARBA" id="ARBA00022679"/>
    </source>
</evidence>
<feature type="domain" description="Quinolinate phosphoribosyl transferase N-terminal" evidence="11">
    <location>
        <begin position="30"/>
        <end position="114"/>
    </location>
</feature>
<evidence type="ECO:0000256" key="4">
    <source>
        <dbReference type="ARBA" id="ARBA00011944"/>
    </source>
</evidence>
<dbReference type="CDD" id="cd01572">
    <property type="entry name" value="QPRTase"/>
    <property type="match status" value="1"/>
</dbReference>
<reference evidence="12" key="1">
    <citation type="submission" date="2022-07" db="EMBL/GenBank/DDBJ databases">
        <title>Characterization of the Novel Bacterium Alteromonas immobilis LMIT006 and Alteromonas gregis LMIT007.</title>
        <authorList>
            <person name="Lin X."/>
        </authorList>
    </citation>
    <scope>NUCLEOTIDE SEQUENCE</scope>
    <source>
        <strain evidence="12">LMIT007</strain>
    </source>
</reference>
<keyword evidence="7 9" id="KW-0808">Transferase</keyword>